<dbReference type="AlphaFoldDB" id="A0A1V8TTS0"/>
<feature type="region of interest" description="Disordered" evidence="1">
    <location>
        <begin position="82"/>
        <end position="110"/>
    </location>
</feature>
<dbReference type="Proteomes" id="UP000192596">
    <property type="component" value="Unassembled WGS sequence"/>
</dbReference>
<feature type="region of interest" description="Disordered" evidence="1">
    <location>
        <begin position="1"/>
        <end position="61"/>
    </location>
</feature>
<evidence type="ECO:0000313" key="3">
    <source>
        <dbReference type="Proteomes" id="UP000192596"/>
    </source>
</evidence>
<organism evidence="2 3">
    <name type="scientific">Cryoendolithus antarcticus</name>
    <dbReference type="NCBI Taxonomy" id="1507870"/>
    <lineage>
        <taxon>Eukaryota</taxon>
        <taxon>Fungi</taxon>
        <taxon>Dikarya</taxon>
        <taxon>Ascomycota</taxon>
        <taxon>Pezizomycotina</taxon>
        <taxon>Dothideomycetes</taxon>
        <taxon>Dothideomycetidae</taxon>
        <taxon>Cladosporiales</taxon>
        <taxon>Cladosporiaceae</taxon>
        <taxon>Cryoendolithus</taxon>
    </lineage>
</organism>
<protein>
    <submittedName>
        <fullName evidence="2">Uncharacterized protein</fullName>
    </submittedName>
</protein>
<feature type="compositionally biased region" description="Low complexity" evidence="1">
    <location>
        <begin position="48"/>
        <end position="61"/>
    </location>
</feature>
<gene>
    <name evidence="2" type="ORF">B0A48_00138</name>
</gene>
<feature type="compositionally biased region" description="Basic and acidic residues" evidence="1">
    <location>
        <begin position="29"/>
        <end position="47"/>
    </location>
</feature>
<evidence type="ECO:0000313" key="2">
    <source>
        <dbReference type="EMBL" id="OQO14756.1"/>
    </source>
</evidence>
<feature type="compositionally biased region" description="Polar residues" evidence="1">
    <location>
        <begin position="88"/>
        <end position="110"/>
    </location>
</feature>
<keyword evidence="3" id="KW-1185">Reference proteome</keyword>
<sequence length="123" mass="13191">MPPHSQRPEFATRENIDSPATGTNAIPQGRRDRTSTRDEEEIRDRQARSAAPSPSSSLADALVEHDAEAVAAALALVALSKCEEGRHSNISNGTGTEGKSSESVEADSQSWRPFRGLKYSALS</sequence>
<feature type="compositionally biased region" description="Basic and acidic residues" evidence="1">
    <location>
        <begin position="1"/>
        <end position="16"/>
    </location>
</feature>
<reference evidence="3" key="1">
    <citation type="submission" date="2017-03" db="EMBL/GenBank/DDBJ databases">
        <title>Genomes of endolithic fungi from Antarctica.</title>
        <authorList>
            <person name="Coleine C."/>
            <person name="Masonjones S."/>
            <person name="Stajich J.E."/>
        </authorList>
    </citation>
    <scope>NUCLEOTIDE SEQUENCE [LARGE SCALE GENOMIC DNA]</scope>
    <source>
        <strain evidence="3">CCFEE 5527</strain>
    </source>
</reference>
<comment type="caution">
    <text evidence="2">The sequence shown here is derived from an EMBL/GenBank/DDBJ whole genome shotgun (WGS) entry which is preliminary data.</text>
</comment>
<name>A0A1V8TTS0_9PEZI</name>
<proteinExistence type="predicted"/>
<dbReference type="InParanoid" id="A0A1V8TTS0"/>
<accession>A0A1V8TTS0</accession>
<dbReference type="EMBL" id="NAJO01000001">
    <property type="protein sequence ID" value="OQO14756.1"/>
    <property type="molecule type" value="Genomic_DNA"/>
</dbReference>
<evidence type="ECO:0000256" key="1">
    <source>
        <dbReference type="SAM" id="MobiDB-lite"/>
    </source>
</evidence>